<gene>
    <name evidence="2" type="ORF">LMI_1517</name>
    <name evidence="3" type="ORF">SAMN02982997_00939</name>
</gene>
<dbReference type="EMBL" id="FMVN01000004">
    <property type="protein sequence ID" value="SCY14290.1"/>
    <property type="molecule type" value="Genomic_DNA"/>
</dbReference>
<protein>
    <recommendedName>
        <fullName evidence="6">Alpha/beta hydrolase</fullName>
    </recommendedName>
</protein>
<reference evidence="2" key="2">
    <citation type="submission" date="2014-09" db="EMBL/GenBank/DDBJ databases">
        <authorList>
            <person name="GOMEZ-VALERO Laura"/>
        </authorList>
    </citation>
    <scope>NUCLEOTIDE SEQUENCE</scope>
    <source>
        <strain evidence="2">ATCC33218</strain>
    </source>
</reference>
<dbReference type="SUPFAM" id="SSF53474">
    <property type="entry name" value="alpha/beta-Hydrolases"/>
    <property type="match status" value="1"/>
</dbReference>
<accession>A0A098GFQ4</accession>
<evidence type="ECO:0000313" key="5">
    <source>
        <dbReference type="Proteomes" id="UP000182998"/>
    </source>
</evidence>
<proteinExistence type="predicted"/>
<organism evidence="2 4">
    <name type="scientific">Legionella micdadei</name>
    <name type="common">Tatlockia micdadei</name>
    <dbReference type="NCBI Taxonomy" id="451"/>
    <lineage>
        <taxon>Bacteria</taxon>
        <taxon>Pseudomonadati</taxon>
        <taxon>Pseudomonadota</taxon>
        <taxon>Gammaproteobacteria</taxon>
        <taxon>Legionellales</taxon>
        <taxon>Legionellaceae</taxon>
        <taxon>Legionella</taxon>
    </lineage>
</organism>
<dbReference type="Proteomes" id="UP000032414">
    <property type="component" value="Chromosome I"/>
</dbReference>
<keyword evidence="5" id="KW-1185">Reference proteome</keyword>
<reference evidence="3 5" key="3">
    <citation type="submission" date="2016-10" db="EMBL/GenBank/DDBJ databases">
        <authorList>
            <person name="Varghese N."/>
            <person name="Submissions S."/>
        </authorList>
    </citation>
    <scope>NUCLEOTIDE SEQUENCE [LARGE SCALE GENOMIC DNA]</scope>
    <source>
        <strain evidence="3 5">ATCC 33218</strain>
    </source>
</reference>
<dbReference type="Gene3D" id="3.40.50.1820">
    <property type="entry name" value="alpha/beta hydrolase"/>
    <property type="match status" value="1"/>
</dbReference>
<evidence type="ECO:0000313" key="2">
    <source>
        <dbReference type="EMBL" id="CEG60822.1"/>
    </source>
</evidence>
<dbReference type="PATRIC" id="fig|451.8.peg.2116"/>
<reference evidence="4" key="1">
    <citation type="submission" date="2014-09" db="EMBL/GenBank/DDBJ databases">
        <authorList>
            <person name="Gomez-Valero L."/>
        </authorList>
    </citation>
    <scope>NUCLEOTIDE SEQUENCE [LARGE SCALE GENOMIC DNA]</scope>
    <source>
        <strain evidence="4">ATCC33218</strain>
    </source>
</reference>
<dbReference type="AlphaFoldDB" id="A0A098GFQ4"/>
<evidence type="ECO:0000313" key="4">
    <source>
        <dbReference type="Proteomes" id="UP000032414"/>
    </source>
</evidence>
<sequence length="380" mass="42370">MTIAARVLLLLFASISVTAANPSLYPGETLIEAAGAQTLVYFQKGDPAKPLVIFVPGDSHLARIAYGYPGAKKQDFLNYWLNKKGYSFLGISYPLENPVYTKIYPNFSIQDWGNQIAEVAKNIIDKNKLTNKIIVLGWSMGGSIEQSLNVAAKKYGLNVELFIGLAAVPPLPYVMQPGPYETNTLRANHLADRTALFPVFAQMLEEQNRYNGHVIIPQSIYLSQFIGHIPAAIAAEGYVYQNGQLKKNVQQTLNDGGVFNFASTPWIGLIEDDSPTTAKISLIDPAAWNFLRSEMIYNHYIKGNNLKKLSSEQWAKLVHLIDKTPDYLKLHVHGNHFFFVGIRGASASADKIEELETRVKGIRKQFQNIIPEHFVTKISN</sequence>
<dbReference type="OrthoDB" id="9157427at2"/>
<dbReference type="EMBL" id="LN614830">
    <property type="protein sequence ID" value="CEG60822.1"/>
    <property type="molecule type" value="Genomic_DNA"/>
</dbReference>
<dbReference type="HOGENOM" id="CLU_706227_0_0_6"/>
<dbReference type="KEGG" id="tmc:LMI_1517"/>
<evidence type="ECO:0000313" key="3">
    <source>
        <dbReference type="EMBL" id="SCY14290.1"/>
    </source>
</evidence>
<evidence type="ECO:0000256" key="1">
    <source>
        <dbReference type="SAM" id="SignalP"/>
    </source>
</evidence>
<name>A0A098GFQ4_LEGMI</name>
<dbReference type="Proteomes" id="UP000182998">
    <property type="component" value="Unassembled WGS sequence"/>
</dbReference>
<feature type="signal peptide" evidence="1">
    <location>
        <begin position="1"/>
        <end position="19"/>
    </location>
</feature>
<keyword evidence="1" id="KW-0732">Signal</keyword>
<dbReference type="STRING" id="451.B6N58_07990"/>
<dbReference type="InterPro" id="IPR029058">
    <property type="entry name" value="AB_hydrolase_fold"/>
</dbReference>
<dbReference type="RefSeq" id="WP_045099171.1">
    <property type="nucleotide sequence ID" value="NZ_CP020614.1"/>
</dbReference>
<evidence type="ECO:0008006" key="6">
    <source>
        <dbReference type="Google" id="ProtNLM"/>
    </source>
</evidence>
<feature type="chain" id="PRO_5009750766" description="Alpha/beta hydrolase" evidence="1">
    <location>
        <begin position="20"/>
        <end position="380"/>
    </location>
</feature>